<evidence type="ECO:0000313" key="3">
    <source>
        <dbReference type="Proteomes" id="UP000664859"/>
    </source>
</evidence>
<dbReference type="OrthoDB" id="272750at2759"/>
<dbReference type="Pfam" id="PF02622">
    <property type="entry name" value="DUF179"/>
    <property type="match status" value="1"/>
</dbReference>
<dbReference type="PANTHER" id="PTHR31984">
    <property type="entry name" value="TRANSPORTER, PUTATIVE (DUF179)-RELATED"/>
    <property type="match status" value="1"/>
</dbReference>
<keyword evidence="1" id="KW-0732">Signal</keyword>
<sequence>PLLLLWLAFIAAARAFVLAPSGVTRAAARSADATRTSSTRCALSVQPVEGLDAGVVLVASKNDYGHFTMKSVALVFEYSMEASKAVVLDRGSPFTIGEMTSLDMGPLANNRLYRGGEDGGSAVVMIHMRGDLAGAQQIGDSDLFVGGLQAAKEAVASGQAQASEFKFFFNFMRWSPGGLEEQVEKGKWSTIFLDKSAIMAQASNKDQELW</sequence>
<dbReference type="AlphaFoldDB" id="A0A835YY37"/>
<dbReference type="Gene3D" id="3.40.1740.10">
    <property type="entry name" value="VC0467-like"/>
    <property type="match status" value="1"/>
</dbReference>
<reference evidence="2" key="1">
    <citation type="submission" date="2021-02" db="EMBL/GenBank/DDBJ databases">
        <title>First Annotated Genome of the Yellow-green Alga Tribonema minus.</title>
        <authorList>
            <person name="Mahan K.M."/>
        </authorList>
    </citation>
    <scope>NUCLEOTIDE SEQUENCE</scope>
    <source>
        <strain evidence="2">UTEX B ZZ1240</strain>
    </source>
</reference>
<protein>
    <submittedName>
        <fullName evidence="2">Uncharacterized protein</fullName>
    </submittedName>
</protein>
<dbReference type="InterPro" id="IPR003774">
    <property type="entry name" value="AlgH-like"/>
</dbReference>
<evidence type="ECO:0000256" key="1">
    <source>
        <dbReference type="SAM" id="SignalP"/>
    </source>
</evidence>
<dbReference type="EMBL" id="JAFCMP010000312">
    <property type="protein sequence ID" value="KAG5181565.1"/>
    <property type="molecule type" value="Genomic_DNA"/>
</dbReference>
<organism evidence="2 3">
    <name type="scientific">Tribonema minus</name>
    <dbReference type="NCBI Taxonomy" id="303371"/>
    <lineage>
        <taxon>Eukaryota</taxon>
        <taxon>Sar</taxon>
        <taxon>Stramenopiles</taxon>
        <taxon>Ochrophyta</taxon>
        <taxon>PX clade</taxon>
        <taxon>Xanthophyceae</taxon>
        <taxon>Tribonematales</taxon>
        <taxon>Tribonemataceae</taxon>
        <taxon>Tribonema</taxon>
    </lineage>
</organism>
<keyword evidence="3" id="KW-1185">Reference proteome</keyword>
<feature type="non-terminal residue" evidence="2">
    <location>
        <position position="1"/>
    </location>
</feature>
<accession>A0A835YY37</accession>
<name>A0A835YY37_9STRA</name>
<evidence type="ECO:0000313" key="2">
    <source>
        <dbReference type="EMBL" id="KAG5181565.1"/>
    </source>
</evidence>
<proteinExistence type="predicted"/>
<feature type="signal peptide" evidence="1">
    <location>
        <begin position="1"/>
        <end position="15"/>
    </location>
</feature>
<feature type="chain" id="PRO_5032584086" evidence="1">
    <location>
        <begin position="16"/>
        <end position="210"/>
    </location>
</feature>
<dbReference type="PANTHER" id="PTHR31984:SF17">
    <property type="entry name" value="TRANSCRIPTIONAL REGULATOR"/>
    <property type="match status" value="1"/>
</dbReference>
<gene>
    <name evidence="2" type="ORF">JKP88DRAFT_320900</name>
</gene>
<dbReference type="Proteomes" id="UP000664859">
    <property type="component" value="Unassembled WGS sequence"/>
</dbReference>
<dbReference type="SUPFAM" id="SSF143456">
    <property type="entry name" value="VC0467-like"/>
    <property type="match status" value="1"/>
</dbReference>
<comment type="caution">
    <text evidence="2">The sequence shown here is derived from an EMBL/GenBank/DDBJ whole genome shotgun (WGS) entry which is preliminary data.</text>
</comment>